<dbReference type="Proteomes" id="UP000290900">
    <property type="component" value="Unassembled WGS sequence"/>
</dbReference>
<feature type="transmembrane region" description="Helical" evidence="2">
    <location>
        <begin position="12"/>
        <end position="28"/>
    </location>
</feature>
<dbReference type="EMBL" id="CAACVR010000006">
    <property type="protein sequence ID" value="VEU20727.1"/>
    <property type="molecule type" value="Genomic_DNA"/>
</dbReference>
<evidence type="ECO:0000256" key="2">
    <source>
        <dbReference type="SAM" id="Phobius"/>
    </source>
</evidence>
<protein>
    <submittedName>
        <fullName evidence="3">DEKNAAC101526</fullName>
    </submittedName>
</protein>
<feature type="region of interest" description="Disordered" evidence="1">
    <location>
        <begin position="51"/>
        <end position="76"/>
    </location>
</feature>
<name>A0A448YIJ9_BRENA</name>
<evidence type="ECO:0000313" key="3">
    <source>
        <dbReference type="EMBL" id="VEU20727.1"/>
    </source>
</evidence>
<gene>
    <name evidence="3" type="ORF">BRENAR_LOCUS1462</name>
</gene>
<sequence length="110" mass="12664">MSSVPSVKSFWKTAVFLTAIAGFTAYYAKNKVTIRRRAQYAKDASSYDSMMQQRVRSGDSISTIRPGFPKEDGVEKFKRKSEYEGAGSSYMSRRHGDKFGFFSRWFRKDD</sequence>
<dbReference type="AlphaFoldDB" id="A0A448YIJ9"/>
<keyword evidence="4" id="KW-1185">Reference proteome</keyword>
<proteinExistence type="predicted"/>
<dbReference type="InParanoid" id="A0A448YIJ9"/>
<evidence type="ECO:0000313" key="4">
    <source>
        <dbReference type="Proteomes" id="UP000290900"/>
    </source>
</evidence>
<dbReference type="FunCoup" id="A0A448YIJ9">
    <property type="interactions" value="12"/>
</dbReference>
<keyword evidence="2" id="KW-1133">Transmembrane helix</keyword>
<dbReference type="OrthoDB" id="3999982at2759"/>
<reference evidence="3 4" key="1">
    <citation type="submission" date="2018-12" db="EMBL/GenBank/DDBJ databases">
        <authorList>
            <person name="Tiukova I."/>
            <person name="Dainat J."/>
        </authorList>
    </citation>
    <scope>NUCLEOTIDE SEQUENCE [LARGE SCALE GENOMIC DNA]</scope>
</reference>
<feature type="compositionally biased region" description="Polar residues" evidence="1">
    <location>
        <begin position="51"/>
        <end position="63"/>
    </location>
</feature>
<evidence type="ECO:0000256" key="1">
    <source>
        <dbReference type="SAM" id="MobiDB-lite"/>
    </source>
</evidence>
<organism evidence="3 4">
    <name type="scientific">Brettanomyces naardenensis</name>
    <name type="common">Yeast</name>
    <dbReference type="NCBI Taxonomy" id="13370"/>
    <lineage>
        <taxon>Eukaryota</taxon>
        <taxon>Fungi</taxon>
        <taxon>Dikarya</taxon>
        <taxon>Ascomycota</taxon>
        <taxon>Saccharomycotina</taxon>
        <taxon>Pichiomycetes</taxon>
        <taxon>Pichiales</taxon>
        <taxon>Pichiaceae</taxon>
        <taxon>Brettanomyces</taxon>
    </lineage>
</organism>
<keyword evidence="2" id="KW-0472">Membrane</keyword>
<keyword evidence="2" id="KW-0812">Transmembrane</keyword>
<accession>A0A448YIJ9</accession>